<protein>
    <recommendedName>
        <fullName evidence="10">Protein Ycf2-like</fullName>
    </recommendedName>
</protein>
<sequence>MRHTRGSEEELPPAPHKEIRRGTAAGTAQERRWRRRGRKEKAEIGEGGGITARDEEIGRRREMKKEGKMPPLCPRRRWKKSRAVEDSAGRNREQQKGFAKNDSDLVHGLLELKGALLRSPRTEKDYSQFDNNRVTLLLLSESRNQLDMIQNYEKYESQFEEKEEDIDPQQMEEDLFDHIVWAPRIWCPWTNLFDCIERPIDLDFPYRARSFQSKRSIYHEVDELQEHEKKFLQRGTMQYRTSDRFSKEQGFFE</sequence>
<feature type="compositionally biased region" description="Basic and acidic residues" evidence="7">
    <location>
        <begin position="82"/>
        <end position="98"/>
    </location>
</feature>
<evidence type="ECO:0000256" key="1">
    <source>
        <dbReference type="ARBA" id="ARBA00002329"/>
    </source>
</evidence>
<dbReference type="GO" id="GO:0005524">
    <property type="term" value="F:ATP binding"/>
    <property type="evidence" value="ECO:0007669"/>
    <property type="project" value="UniProtKB-KW"/>
</dbReference>
<dbReference type="AlphaFoldDB" id="A0A8J5GYQ4"/>
<comment type="similarity">
    <text evidence="3">Belongs to the Ycf2 family.</text>
</comment>
<name>A0A8J5GYQ4_ZINOF</name>
<reference evidence="8 9" key="1">
    <citation type="submission" date="2020-08" db="EMBL/GenBank/DDBJ databases">
        <title>Plant Genome Project.</title>
        <authorList>
            <person name="Zhang R.-G."/>
        </authorList>
    </citation>
    <scope>NUCLEOTIDE SEQUENCE [LARGE SCALE GENOMIC DNA]</scope>
    <source>
        <tissue evidence="8">Rhizome</tissue>
    </source>
</reference>
<evidence type="ECO:0000256" key="7">
    <source>
        <dbReference type="SAM" id="MobiDB-lite"/>
    </source>
</evidence>
<keyword evidence="4" id="KW-0934">Plastid</keyword>
<evidence type="ECO:0000256" key="6">
    <source>
        <dbReference type="ARBA" id="ARBA00022840"/>
    </source>
</evidence>
<evidence type="ECO:0000313" key="9">
    <source>
        <dbReference type="Proteomes" id="UP000734854"/>
    </source>
</evidence>
<dbReference type="Proteomes" id="UP000734854">
    <property type="component" value="Unassembled WGS sequence"/>
</dbReference>
<evidence type="ECO:0000313" key="8">
    <source>
        <dbReference type="EMBL" id="KAG6515757.1"/>
    </source>
</evidence>
<keyword evidence="6" id="KW-0067">ATP-binding</keyword>
<dbReference type="PANTHER" id="PTHR33078:SF98">
    <property type="entry name" value="PROTEIN, PUTATIVE-RELATED"/>
    <property type="match status" value="1"/>
</dbReference>
<feature type="compositionally biased region" description="Basic and acidic residues" evidence="7">
    <location>
        <begin position="52"/>
        <end position="68"/>
    </location>
</feature>
<comment type="caution">
    <text evidence="8">The sequence shown here is derived from an EMBL/GenBank/DDBJ whole genome shotgun (WGS) entry which is preliminary data.</text>
</comment>
<keyword evidence="9" id="KW-1185">Reference proteome</keyword>
<evidence type="ECO:0000256" key="4">
    <source>
        <dbReference type="ARBA" id="ARBA00022640"/>
    </source>
</evidence>
<comment type="subcellular location">
    <subcellularLocation>
        <location evidence="2">Plastid</location>
    </subcellularLocation>
</comment>
<proteinExistence type="inferred from homology"/>
<accession>A0A8J5GYQ4</accession>
<dbReference type="GO" id="GO:0009536">
    <property type="term" value="C:plastid"/>
    <property type="evidence" value="ECO:0007669"/>
    <property type="project" value="UniProtKB-SubCell"/>
</dbReference>
<dbReference type="EMBL" id="JACMSC010000007">
    <property type="protein sequence ID" value="KAG6515757.1"/>
    <property type="molecule type" value="Genomic_DNA"/>
</dbReference>
<feature type="region of interest" description="Disordered" evidence="7">
    <location>
        <begin position="1"/>
        <end position="98"/>
    </location>
</feature>
<gene>
    <name evidence="8" type="ORF">ZIOFF_026186</name>
</gene>
<evidence type="ECO:0000256" key="5">
    <source>
        <dbReference type="ARBA" id="ARBA00022741"/>
    </source>
</evidence>
<organism evidence="8 9">
    <name type="scientific">Zingiber officinale</name>
    <name type="common">Ginger</name>
    <name type="synonym">Amomum zingiber</name>
    <dbReference type="NCBI Taxonomy" id="94328"/>
    <lineage>
        <taxon>Eukaryota</taxon>
        <taxon>Viridiplantae</taxon>
        <taxon>Streptophyta</taxon>
        <taxon>Embryophyta</taxon>
        <taxon>Tracheophyta</taxon>
        <taxon>Spermatophyta</taxon>
        <taxon>Magnoliopsida</taxon>
        <taxon>Liliopsida</taxon>
        <taxon>Zingiberales</taxon>
        <taxon>Zingiberaceae</taxon>
        <taxon>Zingiber</taxon>
    </lineage>
</organism>
<dbReference type="PANTHER" id="PTHR33078">
    <property type="entry name" value="PROTEIN YCF2-RELATED"/>
    <property type="match status" value="1"/>
</dbReference>
<comment type="function">
    <text evidence="1">Probable ATPase of unknown function. Its presence in a non-photosynthetic plant (Epifagus virginiana) and experiments in tobacco indicate that it has an essential function which is probably not related to photosynthesis.</text>
</comment>
<evidence type="ECO:0000256" key="3">
    <source>
        <dbReference type="ARBA" id="ARBA00009361"/>
    </source>
</evidence>
<evidence type="ECO:0000256" key="2">
    <source>
        <dbReference type="ARBA" id="ARBA00004474"/>
    </source>
</evidence>
<keyword evidence="5" id="KW-0547">Nucleotide-binding</keyword>
<evidence type="ECO:0008006" key="10">
    <source>
        <dbReference type="Google" id="ProtNLM"/>
    </source>
</evidence>